<reference evidence="4 5" key="1">
    <citation type="journal article" date="2014" name="Nat. Commun.">
        <title>Klebsormidium flaccidum genome reveals primary factors for plant terrestrial adaptation.</title>
        <authorList>
            <person name="Hori K."/>
            <person name="Maruyama F."/>
            <person name="Fujisawa T."/>
            <person name="Togashi T."/>
            <person name="Yamamoto N."/>
            <person name="Seo M."/>
            <person name="Sato S."/>
            <person name="Yamada T."/>
            <person name="Mori H."/>
            <person name="Tajima N."/>
            <person name="Moriyama T."/>
            <person name="Ikeuchi M."/>
            <person name="Watanabe M."/>
            <person name="Wada H."/>
            <person name="Kobayashi K."/>
            <person name="Saito M."/>
            <person name="Masuda T."/>
            <person name="Sasaki-Sekimoto Y."/>
            <person name="Mashiguchi K."/>
            <person name="Awai K."/>
            <person name="Shimojima M."/>
            <person name="Masuda S."/>
            <person name="Iwai M."/>
            <person name="Nobusawa T."/>
            <person name="Narise T."/>
            <person name="Kondo S."/>
            <person name="Saito H."/>
            <person name="Sato R."/>
            <person name="Murakawa M."/>
            <person name="Ihara Y."/>
            <person name="Oshima-Yamada Y."/>
            <person name="Ohtaka K."/>
            <person name="Satoh M."/>
            <person name="Sonobe K."/>
            <person name="Ishii M."/>
            <person name="Ohtani R."/>
            <person name="Kanamori-Sato M."/>
            <person name="Honoki R."/>
            <person name="Miyazaki D."/>
            <person name="Mochizuki H."/>
            <person name="Umetsu J."/>
            <person name="Higashi K."/>
            <person name="Shibata D."/>
            <person name="Kamiya Y."/>
            <person name="Sato N."/>
            <person name="Nakamura Y."/>
            <person name="Tabata S."/>
            <person name="Ida S."/>
            <person name="Kurokawa K."/>
            <person name="Ohta H."/>
        </authorList>
    </citation>
    <scope>NUCLEOTIDE SEQUENCE [LARGE SCALE GENOMIC DNA]</scope>
    <source>
        <strain evidence="4 5">NIES-2285</strain>
    </source>
</reference>
<accession>A0A1Y1HR41</accession>
<dbReference type="PANTHER" id="PTHR19857">
    <property type="entry name" value="MITOCHONDRIAL DIVISION PROTEIN 1-RELATED"/>
    <property type="match status" value="1"/>
</dbReference>
<feature type="region of interest" description="Disordered" evidence="3">
    <location>
        <begin position="428"/>
        <end position="487"/>
    </location>
</feature>
<dbReference type="Proteomes" id="UP000054558">
    <property type="component" value="Unassembled WGS sequence"/>
</dbReference>
<dbReference type="AlphaFoldDB" id="A0A1Y1HR41"/>
<dbReference type="EMBL" id="DF237020">
    <property type="protein sequence ID" value="GAQ81105.1"/>
    <property type="molecule type" value="Genomic_DNA"/>
</dbReference>
<dbReference type="Gene3D" id="2.130.10.10">
    <property type="entry name" value="YVTN repeat-like/Quinoprotein amine dehydrogenase"/>
    <property type="match status" value="1"/>
</dbReference>
<dbReference type="Pfam" id="PF00400">
    <property type="entry name" value="WD40"/>
    <property type="match status" value="1"/>
</dbReference>
<keyword evidence="5" id="KW-1185">Reference proteome</keyword>
<proteinExistence type="predicted"/>
<gene>
    <name evidence="4" type="ORF">KFL_000710100</name>
</gene>
<dbReference type="InterPro" id="IPR001680">
    <property type="entry name" value="WD40_rpt"/>
</dbReference>
<keyword evidence="2" id="KW-0677">Repeat</keyword>
<evidence type="ECO:0000256" key="3">
    <source>
        <dbReference type="SAM" id="MobiDB-lite"/>
    </source>
</evidence>
<keyword evidence="1" id="KW-0853">WD repeat</keyword>
<dbReference type="SMART" id="SM00320">
    <property type="entry name" value="WD40"/>
    <property type="match status" value="5"/>
</dbReference>
<dbReference type="STRING" id="105231.A0A1Y1HR41"/>
<dbReference type="SUPFAM" id="SSF50978">
    <property type="entry name" value="WD40 repeat-like"/>
    <property type="match status" value="1"/>
</dbReference>
<dbReference type="InterPro" id="IPR051179">
    <property type="entry name" value="WD_repeat_multifunction"/>
</dbReference>
<evidence type="ECO:0000313" key="5">
    <source>
        <dbReference type="Proteomes" id="UP000054558"/>
    </source>
</evidence>
<evidence type="ECO:0000313" key="4">
    <source>
        <dbReference type="EMBL" id="GAQ81105.1"/>
    </source>
</evidence>
<name>A0A1Y1HR41_KLENI</name>
<protein>
    <submittedName>
        <fullName evidence="4">Uncharacterized protein</fullName>
    </submittedName>
</protein>
<dbReference type="PANTHER" id="PTHR19857:SF21">
    <property type="entry name" value="ANAPHASE-PROMOTING COMPLEX SUBUNIT 4 WD40 DOMAIN-CONTAINING PROTEIN"/>
    <property type="match status" value="1"/>
</dbReference>
<feature type="compositionally biased region" description="Low complexity" evidence="3">
    <location>
        <begin position="450"/>
        <end position="466"/>
    </location>
</feature>
<dbReference type="InterPro" id="IPR015943">
    <property type="entry name" value="WD40/YVTN_repeat-like_dom_sf"/>
</dbReference>
<dbReference type="OrthoDB" id="10260946at2759"/>
<organism evidence="4 5">
    <name type="scientific">Klebsormidium nitens</name>
    <name type="common">Green alga</name>
    <name type="synonym">Ulothrix nitens</name>
    <dbReference type="NCBI Taxonomy" id="105231"/>
    <lineage>
        <taxon>Eukaryota</taxon>
        <taxon>Viridiplantae</taxon>
        <taxon>Streptophyta</taxon>
        <taxon>Klebsormidiophyceae</taxon>
        <taxon>Klebsormidiales</taxon>
        <taxon>Klebsormidiaceae</taxon>
        <taxon>Klebsormidium</taxon>
    </lineage>
</organism>
<dbReference type="OMA" id="ARWNPTN"/>
<sequence length="568" mass="61752">MERFLIKKMLPLQPVGQGMSPSTEPPKLGWHEKRAITGQGGPQQAWVRMLQLYAQLGSFPQSELSTSFPPPPNAPGWFNRNQNGAQLSTWGETWDSVEEGTHVVAQRPYVSSLEFDSRGELLASTSSVGCITVHEYDQARTALQNGGTPTPLVSLSTRLRLEKISWNPADENQVAVCASGTANLFIFDLSVVSNEPKELLTAKPPSNVGFTSFNRLGLCDLAFSRGQKYRIAAAGQDGRMYLWDSRSGRKPTTSIGVPGLQGALTSLQFSQDEQVLYAGSEGGCIHGWDLRGGTQGAFMRASEDYHRPICRLVLADLLQSLASLSSQTDVETSAIHALAFNPSNPRQLAFHLNNGWSGAVDTLSQKITHAYCPPPPWQDGLQTGLAWTLGRRRRPVWLPTGSVFCVPASNEPLLTFLDFTAHPRSRCWVGEDEPTPSGEAGHDRQKEPGATAPAEASRAAAQQSRAAAEKRQRHSRSVEPPRVLIDDPPASVAVHPLSDELAAGTQAGTLVFVGTRGRPVEKDVEPLDRRRETNAGEISQDDPVQVPNAVSVSEGRIVFQYAAREVPD</sequence>
<evidence type="ECO:0000256" key="1">
    <source>
        <dbReference type="ARBA" id="ARBA00022574"/>
    </source>
</evidence>
<dbReference type="InterPro" id="IPR036322">
    <property type="entry name" value="WD40_repeat_dom_sf"/>
</dbReference>
<evidence type="ECO:0000256" key="2">
    <source>
        <dbReference type="ARBA" id="ARBA00022737"/>
    </source>
</evidence>